<dbReference type="AlphaFoldDB" id="A0A195D4N3"/>
<accession>A0A195D4N3</accession>
<reference evidence="2 3" key="1">
    <citation type="submission" date="2016-03" db="EMBL/GenBank/DDBJ databases">
        <title>Cyphomyrmex costatus WGS genome.</title>
        <authorList>
            <person name="Nygaard S."/>
            <person name="Hu H."/>
            <person name="Boomsma J."/>
            <person name="Zhang G."/>
        </authorList>
    </citation>
    <scope>NUCLEOTIDE SEQUENCE [LARGE SCALE GENOMIC DNA]</scope>
    <source>
        <strain evidence="2">MS0001</strain>
        <tissue evidence="2">Whole body</tissue>
    </source>
</reference>
<evidence type="ECO:0000256" key="1">
    <source>
        <dbReference type="SAM" id="MobiDB-lite"/>
    </source>
</evidence>
<sequence>MKISVCKRGKDEAVQRGGERESRKRIRSEQDAQLRDTTMKKTELWSRQLRRDDRVGLSEKSRAVPRGSRERKGLSRGIETYIFHGANETAQCGGMDAPSFSGPRCSGLRPDHGAVALGRRRWDERGSGRWLAGVERSENSVAHEHPSTDEHGLLYVEQRECRACDVSLRSLLRGNNCGSQQGRQC</sequence>
<organism evidence="2 3">
    <name type="scientific">Cyphomyrmex costatus</name>
    <dbReference type="NCBI Taxonomy" id="456900"/>
    <lineage>
        <taxon>Eukaryota</taxon>
        <taxon>Metazoa</taxon>
        <taxon>Ecdysozoa</taxon>
        <taxon>Arthropoda</taxon>
        <taxon>Hexapoda</taxon>
        <taxon>Insecta</taxon>
        <taxon>Pterygota</taxon>
        <taxon>Neoptera</taxon>
        <taxon>Endopterygota</taxon>
        <taxon>Hymenoptera</taxon>
        <taxon>Apocrita</taxon>
        <taxon>Aculeata</taxon>
        <taxon>Formicoidea</taxon>
        <taxon>Formicidae</taxon>
        <taxon>Myrmicinae</taxon>
        <taxon>Cyphomyrmex</taxon>
    </lineage>
</organism>
<gene>
    <name evidence="2" type="ORF">ALC62_01591</name>
</gene>
<evidence type="ECO:0000313" key="3">
    <source>
        <dbReference type="Proteomes" id="UP000078542"/>
    </source>
</evidence>
<dbReference type="Proteomes" id="UP000078542">
    <property type="component" value="Unassembled WGS sequence"/>
</dbReference>
<protein>
    <submittedName>
        <fullName evidence="2">Uncharacterized protein</fullName>
    </submittedName>
</protein>
<feature type="compositionally biased region" description="Basic and acidic residues" evidence="1">
    <location>
        <begin position="8"/>
        <end position="47"/>
    </location>
</feature>
<keyword evidence="3" id="KW-1185">Reference proteome</keyword>
<proteinExistence type="predicted"/>
<evidence type="ECO:0000313" key="2">
    <source>
        <dbReference type="EMBL" id="KYN07389.1"/>
    </source>
</evidence>
<dbReference type="EMBL" id="KQ976885">
    <property type="protein sequence ID" value="KYN07389.1"/>
    <property type="molecule type" value="Genomic_DNA"/>
</dbReference>
<feature type="region of interest" description="Disordered" evidence="1">
    <location>
        <begin position="1"/>
        <end position="47"/>
    </location>
</feature>
<name>A0A195D4N3_9HYME</name>